<proteinExistence type="predicted"/>
<feature type="non-terminal residue" evidence="1">
    <location>
        <position position="308"/>
    </location>
</feature>
<protein>
    <submittedName>
        <fullName evidence="1">Uncharacterized protein</fullName>
    </submittedName>
</protein>
<dbReference type="EMBL" id="JAMZIH010005726">
    <property type="protein sequence ID" value="KAJ1674730.1"/>
    <property type="molecule type" value="Genomic_DNA"/>
</dbReference>
<name>A0ACC1HFE5_9FUNG</name>
<organism evidence="1 2">
    <name type="scientific">Spiromyces aspiralis</name>
    <dbReference type="NCBI Taxonomy" id="68401"/>
    <lineage>
        <taxon>Eukaryota</taxon>
        <taxon>Fungi</taxon>
        <taxon>Fungi incertae sedis</taxon>
        <taxon>Zoopagomycota</taxon>
        <taxon>Kickxellomycotina</taxon>
        <taxon>Kickxellomycetes</taxon>
        <taxon>Kickxellales</taxon>
        <taxon>Kickxellaceae</taxon>
        <taxon>Spiromyces</taxon>
    </lineage>
</organism>
<reference evidence="1" key="1">
    <citation type="submission" date="2022-06" db="EMBL/GenBank/DDBJ databases">
        <title>Phylogenomic reconstructions and comparative analyses of Kickxellomycotina fungi.</title>
        <authorList>
            <person name="Reynolds N.K."/>
            <person name="Stajich J.E."/>
            <person name="Barry K."/>
            <person name="Grigoriev I.V."/>
            <person name="Crous P."/>
            <person name="Smith M.E."/>
        </authorList>
    </citation>
    <scope>NUCLEOTIDE SEQUENCE</scope>
    <source>
        <strain evidence="1">RSA 2271</strain>
    </source>
</reference>
<evidence type="ECO:0000313" key="1">
    <source>
        <dbReference type="EMBL" id="KAJ1674730.1"/>
    </source>
</evidence>
<gene>
    <name evidence="1" type="ORF">EV182_002683</name>
</gene>
<keyword evidence="2" id="KW-1185">Reference proteome</keyword>
<comment type="caution">
    <text evidence="1">The sequence shown here is derived from an EMBL/GenBank/DDBJ whole genome shotgun (WGS) entry which is preliminary data.</text>
</comment>
<dbReference type="Proteomes" id="UP001145114">
    <property type="component" value="Unassembled WGS sequence"/>
</dbReference>
<evidence type="ECO:0000313" key="2">
    <source>
        <dbReference type="Proteomes" id="UP001145114"/>
    </source>
</evidence>
<accession>A0ACC1HFE5</accession>
<sequence length="308" mass="35325">MPKRAHSDGAVALPRKQPRSSTVSSTGSNRAPAHVTGDIVDVGTNNWIRIVRDNRLLVDKTHLLLHVMKYGSPDVILRPRRFGKTMFLNMAHDFLNVTRPDKELAERKRIFKEMNIHKVDPTFVDKHCGRYPVVHLDLKVVDMASVISTAIAKWHHAISDTSKAELNDSRNRLKQMKYSMDDCVDDGIAILSELVDYLSEYYNTQCIVLVDSFDAPIMEAYDRTRDRVKRYMRRLLSPLAKDNTRVRKFIMVGTSPVNLDTFGPGMNNCRRYPLHEHCDRSREDAFLYQTSFGFTKEEVEALLDKAAV</sequence>